<sequence>MAEGSMMAHTFAEASEILDKMTKTYRGISRQTPLGLTKTLGVKVGTTIGAITMIGLGLEIGIK</sequence>
<proteinExistence type="predicted"/>
<reference evidence="1 2" key="1">
    <citation type="journal article" date="2021" name="BMC Genomics">
        <title>Datura genome reveals duplications of psychoactive alkaloid biosynthetic genes and high mutation rate following tissue culture.</title>
        <authorList>
            <person name="Rajewski A."/>
            <person name="Carter-House D."/>
            <person name="Stajich J."/>
            <person name="Litt A."/>
        </authorList>
    </citation>
    <scope>NUCLEOTIDE SEQUENCE [LARGE SCALE GENOMIC DNA]</scope>
    <source>
        <strain evidence="1">AR-01</strain>
    </source>
</reference>
<organism evidence="1 2">
    <name type="scientific">Datura stramonium</name>
    <name type="common">Jimsonweed</name>
    <name type="synonym">Common thornapple</name>
    <dbReference type="NCBI Taxonomy" id="4076"/>
    <lineage>
        <taxon>Eukaryota</taxon>
        <taxon>Viridiplantae</taxon>
        <taxon>Streptophyta</taxon>
        <taxon>Embryophyta</taxon>
        <taxon>Tracheophyta</taxon>
        <taxon>Spermatophyta</taxon>
        <taxon>Magnoliopsida</taxon>
        <taxon>eudicotyledons</taxon>
        <taxon>Gunneridae</taxon>
        <taxon>Pentapetalae</taxon>
        <taxon>asterids</taxon>
        <taxon>lamiids</taxon>
        <taxon>Solanales</taxon>
        <taxon>Solanaceae</taxon>
        <taxon>Solanoideae</taxon>
        <taxon>Datureae</taxon>
        <taxon>Datura</taxon>
    </lineage>
</organism>
<keyword evidence="2" id="KW-1185">Reference proteome</keyword>
<gene>
    <name evidence="1" type="ORF">HAX54_049328</name>
</gene>
<evidence type="ECO:0000313" key="1">
    <source>
        <dbReference type="EMBL" id="MCE3051284.1"/>
    </source>
</evidence>
<dbReference type="EMBL" id="JACEIK010008337">
    <property type="protein sequence ID" value="MCE3051284.1"/>
    <property type="molecule type" value="Genomic_DNA"/>
</dbReference>
<name>A0ABS8WMS4_DATST</name>
<feature type="non-terminal residue" evidence="1">
    <location>
        <position position="63"/>
    </location>
</feature>
<comment type="caution">
    <text evidence="1">The sequence shown here is derived from an EMBL/GenBank/DDBJ whole genome shotgun (WGS) entry which is preliminary data.</text>
</comment>
<protein>
    <submittedName>
        <fullName evidence="1">Uncharacterized protein</fullName>
    </submittedName>
</protein>
<accession>A0ABS8WMS4</accession>
<dbReference type="Proteomes" id="UP000823775">
    <property type="component" value="Unassembled WGS sequence"/>
</dbReference>
<evidence type="ECO:0000313" key="2">
    <source>
        <dbReference type="Proteomes" id="UP000823775"/>
    </source>
</evidence>